<organism evidence="3 4">
    <name type="scientific">Streptomyces montanisoli</name>
    <dbReference type="NCBI Taxonomy" id="2798581"/>
    <lineage>
        <taxon>Bacteria</taxon>
        <taxon>Bacillati</taxon>
        <taxon>Actinomycetota</taxon>
        <taxon>Actinomycetes</taxon>
        <taxon>Kitasatosporales</taxon>
        <taxon>Streptomycetaceae</taxon>
        <taxon>Streptomyces</taxon>
    </lineage>
</organism>
<feature type="region of interest" description="Disordered" evidence="1">
    <location>
        <begin position="121"/>
        <end position="145"/>
    </location>
</feature>
<feature type="transmembrane region" description="Helical" evidence="2">
    <location>
        <begin position="47"/>
        <end position="65"/>
    </location>
</feature>
<name>A0A940MBT7_9ACTN</name>
<keyword evidence="2" id="KW-1133">Transmembrane helix</keyword>
<reference evidence="3" key="1">
    <citation type="submission" date="2021-03" db="EMBL/GenBank/DDBJ databases">
        <title>Whole genome sequence of Streptomyces bomunensis MMS17-BM035.</title>
        <authorList>
            <person name="Lee J.H."/>
        </authorList>
    </citation>
    <scope>NUCLEOTIDE SEQUENCE</scope>
    <source>
        <strain evidence="3">MMS17-BM035</strain>
    </source>
</reference>
<dbReference type="EMBL" id="JAGIQL010000016">
    <property type="protein sequence ID" value="MBP0457130.1"/>
    <property type="molecule type" value="Genomic_DNA"/>
</dbReference>
<comment type="caution">
    <text evidence="3">The sequence shown here is derived from an EMBL/GenBank/DDBJ whole genome shotgun (WGS) entry which is preliminary data.</text>
</comment>
<protein>
    <submittedName>
        <fullName evidence="3">Uncharacterized protein</fullName>
    </submittedName>
</protein>
<proteinExistence type="predicted"/>
<evidence type="ECO:0000313" key="3">
    <source>
        <dbReference type="EMBL" id="MBP0457130.1"/>
    </source>
</evidence>
<dbReference type="AlphaFoldDB" id="A0A940MBT7"/>
<keyword evidence="2" id="KW-0812">Transmembrane</keyword>
<keyword evidence="2" id="KW-0472">Membrane</keyword>
<feature type="transmembrane region" description="Helical" evidence="2">
    <location>
        <begin position="20"/>
        <end position="40"/>
    </location>
</feature>
<sequence length="145" mass="15116">MLLLIDAGIHAYEVIDADVPFLVGGFIATAVGAVAGAYLLLTSGPRLGWVLGGLTTLLTSIGYIVTRATPVPTDEDDYGNWLEPLGLTSLILQIVVVALAVWALTGRHGLRPAHLVQEGKAVTPGMNPDEPGPQRGSGDGRPPRS</sequence>
<evidence type="ECO:0000256" key="1">
    <source>
        <dbReference type="SAM" id="MobiDB-lite"/>
    </source>
</evidence>
<evidence type="ECO:0000313" key="4">
    <source>
        <dbReference type="Proteomes" id="UP000670475"/>
    </source>
</evidence>
<gene>
    <name evidence="3" type="ORF">JFN87_06405</name>
</gene>
<dbReference type="RefSeq" id="WP_209338908.1">
    <property type="nucleotide sequence ID" value="NZ_JAGIQL010000016.1"/>
</dbReference>
<keyword evidence="4" id="KW-1185">Reference proteome</keyword>
<evidence type="ECO:0000256" key="2">
    <source>
        <dbReference type="SAM" id="Phobius"/>
    </source>
</evidence>
<accession>A0A940MBT7</accession>
<feature type="transmembrane region" description="Helical" evidence="2">
    <location>
        <begin position="85"/>
        <end position="104"/>
    </location>
</feature>
<dbReference type="Proteomes" id="UP000670475">
    <property type="component" value="Unassembled WGS sequence"/>
</dbReference>